<feature type="region of interest" description="Disordered" evidence="4">
    <location>
        <begin position="164"/>
        <end position="194"/>
    </location>
</feature>
<evidence type="ECO:0000313" key="7">
    <source>
        <dbReference type="Proteomes" id="UP000623129"/>
    </source>
</evidence>
<sequence length="552" mass="63382">MKMKDMFSSVITCGKASQRMATNKMKRFGSKKSHSWWWDSHISPKNSRWLDDNLQEMDKQVKEMLVLIEEEGDSFAKKAEMYYERRPQLVSHVENFYRMYRALAERYDNVTGELRKSMQLQPQHNSPNGSDSPHGSDSSSPEKKPHQRKGGQAAGFEFFLGSDVSKKGSNDGSESESESESDSGSESDQNGNEIGIGFELNERIRELEEELKGAKERIRFLEEEKLKCDTEASSHKTSDALEADLLANRHEMEYLRGAMEVANEKFEVELSSRDSEIGKLREDFESASRRFSEEKSSLEAKILGMQGSSEELRIEMEKIMQEKRVLESRVLELEQVVSDLKASAQISDETFLKEKCNLDSKIMELANANANLEAKIEQLELHASDTENRVSQLNETVTTLNKELSMRADEILALNSQVDKRTIEILTLNSQLDERANEILALNSQLELHEEEKNSLGVKVKTMEVHLHELHLEHAKLITEIEAVKREAVDFKGRIKELEKEIERQSMVISENAEGKREAIRQLCMSVEYYRDGYCQLREIIKGHKRHFVMVN</sequence>
<dbReference type="Proteomes" id="UP000623129">
    <property type="component" value="Unassembled WGS sequence"/>
</dbReference>
<feature type="coiled-coil region" evidence="3">
    <location>
        <begin position="197"/>
        <end position="231"/>
    </location>
</feature>
<feature type="coiled-coil region" evidence="3">
    <location>
        <begin position="309"/>
        <end position="403"/>
    </location>
</feature>
<dbReference type="PANTHER" id="PTHR32258:SF3">
    <property type="entry name" value="PROTEIN NETWORKED 4A"/>
    <property type="match status" value="1"/>
</dbReference>
<comment type="caution">
    <text evidence="6">The sequence shown here is derived from an EMBL/GenBank/DDBJ whole genome shotgun (WGS) entry which is preliminary data.</text>
</comment>
<evidence type="ECO:0000256" key="3">
    <source>
        <dbReference type="SAM" id="Coils"/>
    </source>
</evidence>
<evidence type="ECO:0000256" key="2">
    <source>
        <dbReference type="ARBA" id="ARBA00038006"/>
    </source>
</evidence>
<dbReference type="InterPro" id="IPR051861">
    <property type="entry name" value="NET_actin-binding_domain"/>
</dbReference>
<dbReference type="AlphaFoldDB" id="A0A833R5M1"/>
<feature type="domain" description="NAB" evidence="5">
    <location>
        <begin position="34"/>
        <end position="114"/>
    </location>
</feature>
<dbReference type="GO" id="GO:0005774">
    <property type="term" value="C:vacuolar membrane"/>
    <property type="evidence" value="ECO:0007669"/>
    <property type="project" value="TreeGrafter"/>
</dbReference>
<accession>A0A833R5M1</accession>
<dbReference type="GO" id="GO:0003779">
    <property type="term" value="F:actin binding"/>
    <property type="evidence" value="ECO:0007669"/>
    <property type="project" value="InterPro"/>
</dbReference>
<protein>
    <submittedName>
        <fullName evidence="6">Protein NETWORKED 4B</fullName>
    </submittedName>
</protein>
<reference evidence="6" key="1">
    <citation type="submission" date="2020-01" db="EMBL/GenBank/DDBJ databases">
        <title>Genome sequence of Kobresia littledalei, the first chromosome-level genome in the family Cyperaceae.</title>
        <authorList>
            <person name="Qu G."/>
        </authorList>
    </citation>
    <scope>NUCLEOTIDE SEQUENCE</scope>
    <source>
        <strain evidence="6">C.B.Clarke</strain>
        <tissue evidence="6">Leaf</tissue>
    </source>
</reference>
<evidence type="ECO:0000313" key="6">
    <source>
        <dbReference type="EMBL" id="KAF3333586.1"/>
    </source>
</evidence>
<keyword evidence="7" id="KW-1185">Reference proteome</keyword>
<evidence type="ECO:0000259" key="5">
    <source>
        <dbReference type="PROSITE" id="PS51774"/>
    </source>
</evidence>
<gene>
    <name evidence="6" type="ORF">FCM35_KLT01277</name>
</gene>
<evidence type="ECO:0000256" key="4">
    <source>
        <dbReference type="SAM" id="MobiDB-lite"/>
    </source>
</evidence>
<dbReference type="InterPro" id="IPR011684">
    <property type="entry name" value="NAB"/>
</dbReference>
<proteinExistence type="inferred from homology"/>
<feature type="compositionally biased region" description="Low complexity" evidence="4">
    <location>
        <begin position="125"/>
        <end position="139"/>
    </location>
</feature>
<evidence type="ECO:0000256" key="1">
    <source>
        <dbReference type="ARBA" id="ARBA00023054"/>
    </source>
</evidence>
<organism evidence="6 7">
    <name type="scientific">Carex littledalei</name>
    <dbReference type="NCBI Taxonomy" id="544730"/>
    <lineage>
        <taxon>Eukaryota</taxon>
        <taxon>Viridiplantae</taxon>
        <taxon>Streptophyta</taxon>
        <taxon>Embryophyta</taxon>
        <taxon>Tracheophyta</taxon>
        <taxon>Spermatophyta</taxon>
        <taxon>Magnoliopsida</taxon>
        <taxon>Liliopsida</taxon>
        <taxon>Poales</taxon>
        <taxon>Cyperaceae</taxon>
        <taxon>Cyperoideae</taxon>
        <taxon>Cariceae</taxon>
        <taxon>Carex</taxon>
        <taxon>Carex subgen. Euthyceras</taxon>
    </lineage>
</organism>
<dbReference type="PROSITE" id="PS51774">
    <property type="entry name" value="NAB"/>
    <property type="match status" value="1"/>
</dbReference>
<comment type="similarity">
    <text evidence="2">Belongs to the NET family.</text>
</comment>
<name>A0A833R5M1_9POAL</name>
<dbReference type="EMBL" id="SWLB01000010">
    <property type="protein sequence ID" value="KAF3333586.1"/>
    <property type="molecule type" value="Genomic_DNA"/>
</dbReference>
<dbReference type="Gene3D" id="1.10.287.1490">
    <property type="match status" value="1"/>
</dbReference>
<keyword evidence="1 3" id="KW-0175">Coiled coil</keyword>
<feature type="region of interest" description="Disordered" evidence="4">
    <location>
        <begin position="119"/>
        <end position="151"/>
    </location>
</feature>
<feature type="compositionally biased region" description="Acidic residues" evidence="4">
    <location>
        <begin position="173"/>
        <end position="185"/>
    </location>
</feature>
<dbReference type="Pfam" id="PF07765">
    <property type="entry name" value="KIP1"/>
    <property type="match status" value="1"/>
</dbReference>
<dbReference type="PANTHER" id="PTHR32258">
    <property type="entry name" value="PROTEIN NETWORKED 4A"/>
    <property type="match status" value="1"/>
</dbReference>
<feature type="coiled-coil region" evidence="3">
    <location>
        <begin position="432"/>
        <end position="501"/>
    </location>
</feature>
<dbReference type="OrthoDB" id="1877257at2759"/>